<reference evidence="1 2" key="1">
    <citation type="journal article" date="2016" name="Nat. Commun.">
        <title>Thousands of microbial genomes shed light on interconnected biogeochemical processes in an aquifer system.</title>
        <authorList>
            <person name="Anantharaman K."/>
            <person name="Brown C.T."/>
            <person name="Hug L.A."/>
            <person name="Sharon I."/>
            <person name="Castelle C.J."/>
            <person name="Probst A.J."/>
            <person name="Thomas B.C."/>
            <person name="Singh A."/>
            <person name="Wilkins M.J."/>
            <person name="Karaoz U."/>
            <person name="Brodie E.L."/>
            <person name="Williams K.H."/>
            <person name="Hubbard S.S."/>
            <person name="Banfield J.F."/>
        </authorList>
    </citation>
    <scope>NUCLEOTIDE SEQUENCE [LARGE SCALE GENOMIC DNA]</scope>
    <source>
        <strain evidence="2">RIFCSPLOWO2_12_FULL_64_10</strain>
    </source>
</reference>
<dbReference type="AlphaFoldDB" id="A0A1F6CHW9"/>
<proteinExistence type="predicted"/>
<organism evidence="1 2">
    <name type="scientific">Handelsmanbacteria sp. (strain RIFCSPLOWO2_12_FULL_64_10)</name>
    <dbReference type="NCBI Taxonomy" id="1817868"/>
    <lineage>
        <taxon>Bacteria</taxon>
        <taxon>Candidatus Handelsmaniibacteriota</taxon>
    </lineage>
</organism>
<evidence type="ECO:0000313" key="1">
    <source>
        <dbReference type="EMBL" id="OGG48561.1"/>
    </source>
</evidence>
<protein>
    <recommendedName>
        <fullName evidence="3">Addiction module protein</fullName>
    </recommendedName>
</protein>
<accession>A0A1F6CHW9</accession>
<dbReference type="Proteomes" id="UP000178606">
    <property type="component" value="Unassembled WGS sequence"/>
</dbReference>
<evidence type="ECO:0008006" key="3">
    <source>
        <dbReference type="Google" id="ProtNLM"/>
    </source>
</evidence>
<evidence type="ECO:0000313" key="2">
    <source>
        <dbReference type="Proteomes" id="UP000178606"/>
    </source>
</evidence>
<name>A0A1F6CHW9_HANXR</name>
<comment type="caution">
    <text evidence="1">The sequence shown here is derived from an EMBL/GenBank/DDBJ whole genome shotgun (WGS) entry which is preliminary data.</text>
</comment>
<dbReference type="EMBL" id="MFKF01000246">
    <property type="protein sequence ID" value="OGG48561.1"/>
    <property type="molecule type" value="Genomic_DNA"/>
</dbReference>
<sequence>MVTSSVEELYERHVKPLPAAERLRLVAMIAQDLVSQPAEKPKRSLLELEGLGAEIWQGIDAQEYVNELRKEWDHRP</sequence>
<gene>
    <name evidence="1" type="ORF">A3F84_24015</name>
</gene>